<feature type="compositionally biased region" description="Low complexity" evidence="1">
    <location>
        <begin position="34"/>
        <end position="43"/>
    </location>
</feature>
<evidence type="ECO:0000259" key="2">
    <source>
        <dbReference type="Pfam" id="PF14008"/>
    </source>
</evidence>
<keyword evidence="5" id="KW-1185">Reference proteome</keyword>
<comment type="caution">
    <text evidence="4">The sequence shown here is derived from an EMBL/GenBank/DDBJ whole genome shotgun (WGS) entry which is preliminary data.</text>
</comment>
<accession>A0A5A7QF04</accession>
<dbReference type="GO" id="GO:0046556">
    <property type="term" value="F:alpha-L-arabinofuranosidase activity"/>
    <property type="evidence" value="ECO:0007669"/>
    <property type="project" value="TreeGrafter"/>
</dbReference>
<dbReference type="AlphaFoldDB" id="A0A5A7QF04"/>
<feature type="non-terminal residue" evidence="4">
    <location>
        <position position="698"/>
    </location>
</feature>
<dbReference type="Gene3D" id="1.10.510.10">
    <property type="entry name" value="Transferase(Phosphotransferase) domain 1"/>
    <property type="match status" value="1"/>
</dbReference>
<dbReference type="SUPFAM" id="SSF57850">
    <property type="entry name" value="RING/U-box"/>
    <property type="match status" value="1"/>
</dbReference>
<protein>
    <submittedName>
        <fullName evidence="4">Alpha-L-arabinofuranosidase</fullName>
    </submittedName>
</protein>
<dbReference type="InterPro" id="IPR017853">
    <property type="entry name" value="GH"/>
</dbReference>
<feature type="region of interest" description="Disordered" evidence="1">
    <location>
        <begin position="674"/>
        <end position="698"/>
    </location>
</feature>
<dbReference type="SUPFAM" id="SSF56300">
    <property type="entry name" value="Metallo-dependent phosphatases"/>
    <property type="match status" value="1"/>
</dbReference>
<proteinExistence type="predicted"/>
<dbReference type="EMBL" id="BKCP01006738">
    <property type="protein sequence ID" value="GER43883.1"/>
    <property type="molecule type" value="Genomic_DNA"/>
</dbReference>
<evidence type="ECO:0000256" key="1">
    <source>
        <dbReference type="SAM" id="MobiDB-lite"/>
    </source>
</evidence>
<dbReference type="Pfam" id="PF14008">
    <property type="entry name" value="Metallophos_C"/>
    <property type="match status" value="1"/>
</dbReference>
<dbReference type="Gene3D" id="3.30.40.10">
    <property type="entry name" value="Zinc/RING finger domain, C3HC4 (zinc finger)"/>
    <property type="match status" value="1"/>
</dbReference>
<reference evidence="5" key="1">
    <citation type="journal article" date="2019" name="Curr. Biol.">
        <title>Genome Sequence of Striga asiatica Provides Insight into the Evolution of Plant Parasitism.</title>
        <authorList>
            <person name="Yoshida S."/>
            <person name="Kim S."/>
            <person name="Wafula E.K."/>
            <person name="Tanskanen J."/>
            <person name="Kim Y.M."/>
            <person name="Honaas L."/>
            <person name="Yang Z."/>
            <person name="Spallek T."/>
            <person name="Conn C.E."/>
            <person name="Ichihashi Y."/>
            <person name="Cheong K."/>
            <person name="Cui S."/>
            <person name="Der J.P."/>
            <person name="Gundlach H."/>
            <person name="Jiao Y."/>
            <person name="Hori C."/>
            <person name="Ishida J.K."/>
            <person name="Kasahara H."/>
            <person name="Kiba T."/>
            <person name="Kim M.S."/>
            <person name="Koo N."/>
            <person name="Laohavisit A."/>
            <person name="Lee Y.H."/>
            <person name="Lumba S."/>
            <person name="McCourt P."/>
            <person name="Mortimer J.C."/>
            <person name="Mutuku J.M."/>
            <person name="Nomura T."/>
            <person name="Sasaki-Sekimoto Y."/>
            <person name="Seto Y."/>
            <person name="Wang Y."/>
            <person name="Wakatake T."/>
            <person name="Sakakibara H."/>
            <person name="Demura T."/>
            <person name="Yamaguchi S."/>
            <person name="Yoneyama K."/>
            <person name="Manabe R.I."/>
            <person name="Nelson D.C."/>
            <person name="Schulman A.H."/>
            <person name="Timko M.P."/>
            <person name="dePamphilis C.W."/>
            <person name="Choi D."/>
            <person name="Shirasu K."/>
        </authorList>
    </citation>
    <scope>NUCLEOTIDE SEQUENCE [LARGE SCALE GENOMIC DNA]</scope>
    <source>
        <strain evidence="5">cv. UVA1</strain>
    </source>
</reference>
<name>A0A5A7QF04_STRAF</name>
<dbReference type="InterPro" id="IPR029052">
    <property type="entry name" value="Metallo-depent_PP-like"/>
</dbReference>
<dbReference type="SUPFAM" id="SSF56112">
    <property type="entry name" value="Protein kinase-like (PK-like)"/>
    <property type="match status" value="1"/>
</dbReference>
<evidence type="ECO:0000313" key="5">
    <source>
        <dbReference type="Proteomes" id="UP000325081"/>
    </source>
</evidence>
<dbReference type="Proteomes" id="UP000325081">
    <property type="component" value="Unassembled WGS sequence"/>
</dbReference>
<dbReference type="Pfam" id="PF22848">
    <property type="entry name" value="ASD1_dom"/>
    <property type="match status" value="1"/>
</dbReference>
<organism evidence="4 5">
    <name type="scientific">Striga asiatica</name>
    <name type="common">Asiatic witchweed</name>
    <name type="synonym">Buchnera asiatica</name>
    <dbReference type="NCBI Taxonomy" id="4170"/>
    <lineage>
        <taxon>Eukaryota</taxon>
        <taxon>Viridiplantae</taxon>
        <taxon>Streptophyta</taxon>
        <taxon>Embryophyta</taxon>
        <taxon>Tracheophyta</taxon>
        <taxon>Spermatophyta</taxon>
        <taxon>Magnoliopsida</taxon>
        <taxon>eudicotyledons</taxon>
        <taxon>Gunneridae</taxon>
        <taxon>Pentapetalae</taxon>
        <taxon>asterids</taxon>
        <taxon>lamiids</taxon>
        <taxon>Lamiales</taxon>
        <taxon>Orobanchaceae</taxon>
        <taxon>Buchnereae</taxon>
        <taxon>Striga</taxon>
    </lineage>
</organism>
<sequence length="698" mass="78332">MDLTEEDLDMMINWDTSSLGLFEEQPQETAMNNSDSSSSGQSGFQHHEPTAIQTPPLQTVPSRVLTAADFDMMINLGSSLLGQIEFEPHIQIPSLETGTSRASTQASLTNLSGPIEPTGSQLMGMADSSFSSIGRLEPLLPGAIVVRMPRIHTRHVLTEADFAGINVSAILSLGSRLRRRRYDGLQEDKISKYLKIITNNNIVDEKTVCAICLDNFCGKDMQVAIVDGCGHKFHACCLKSKEESIPVENLKVQSSREIRSEDQNETGQVYLHPVKGDLQDPSASHKTLDLASSLEVGPTTSNSAKNNRLPPLENDCKWWLVKYISDATDTYKGHSFRQDLFKMLKDLNPGFIRFPGGCFVEGEWLRNAFRWEKTIGPWEERPGHFVDVWHYWTDDGFGHLEFLQLAEDLCAAPIWVFCNGVSHNDQVDTSNIAPFLQSGLGNCCKYVQETTFRAADFVIGAVPLLTNLLQYPDAKVLDVEFAAHVHADECSFSLCFLQYNCVFNGRSDPCGAAHIAIGDVGNIEGLAPRYKKSQPEWSVFQEASFGHAELRIVNLTHAYWSWHRNVDDEPVKSENLMSLRAYVFESGVYSLVYDYVPIGSLEDVMKRVTENQLKLKRLHYNLKLSNLIMDSEFEPRYTDKSDIYSFGMILGVVLTGMDPNDTSFSNMEECLSKNVNSRSTKQEYPESKRPQESHLKDE</sequence>
<dbReference type="OrthoDB" id="406864at2759"/>
<dbReference type="InterPro" id="IPR055235">
    <property type="entry name" value="ASD1_cat"/>
</dbReference>
<dbReference type="SUPFAM" id="SSF51445">
    <property type="entry name" value="(Trans)glycosidases"/>
    <property type="match status" value="1"/>
</dbReference>
<dbReference type="Gene3D" id="3.20.20.80">
    <property type="entry name" value="Glycosidases"/>
    <property type="match status" value="1"/>
</dbReference>
<dbReference type="PANTHER" id="PTHR31776:SF0">
    <property type="entry name" value="ALPHA-L-ARABINOFURANOSIDASE 1"/>
    <property type="match status" value="1"/>
</dbReference>
<gene>
    <name evidence="4" type="ORF">STAS_20758</name>
</gene>
<dbReference type="PANTHER" id="PTHR31776">
    <property type="entry name" value="ALPHA-L-ARABINOFURANOSIDASE 1"/>
    <property type="match status" value="1"/>
</dbReference>
<dbReference type="InterPro" id="IPR011009">
    <property type="entry name" value="Kinase-like_dom_sf"/>
</dbReference>
<dbReference type="InterPro" id="IPR013083">
    <property type="entry name" value="Znf_RING/FYVE/PHD"/>
</dbReference>
<dbReference type="InterPro" id="IPR025733">
    <property type="entry name" value="PAPs_C"/>
</dbReference>
<feature type="domain" description="Alpha-L-arabinofuranosidase 1 catalytic" evidence="3">
    <location>
        <begin position="344"/>
        <end position="449"/>
    </location>
</feature>
<feature type="domain" description="Purple acid phosphatase C-terminal" evidence="2">
    <location>
        <begin position="513"/>
        <end position="568"/>
    </location>
</feature>
<dbReference type="InterPro" id="IPR051563">
    <property type="entry name" value="Glycosyl_Hydrolase_51"/>
</dbReference>
<evidence type="ECO:0000259" key="3">
    <source>
        <dbReference type="Pfam" id="PF22848"/>
    </source>
</evidence>
<feature type="region of interest" description="Disordered" evidence="1">
    <location>
        <begin position="26"/>
        <end position="58"/>
    </location>
</feature>
<evidence type="ECO:0000313" key="4">
    <source>
        <dbReference type="EMBL" id="GER43883.1"/>
    </source>
</evidence>
<feature type="compositionally biased region" description="Basic and acidic residues" evidence="1">
    <location>
        <begin position="680"/>
        <end position="698"/>
    </location>
</feature>
<dbReference type="Gene3D" id="3.60.21.10">
    <property type="match status" value="1"/>
</dbReference>